<evidence type="ECO:0000313" key="7">
    <source>
        <dbReference type="Proteomes" id="UP000515151"/>
    </source>
</evidence>
<dbReference type="Pfam" id="PF03936">
    <property type="entry name" value="Terpene_synth_C"/>
    <property type="match status" value="1"/>
</dbReference>
<feature type="domain" description="Terpene synthase N-terminal" evidence="5">
    <location>
        <begin position="27"/>
        <end position="213"/>
    </location>
</feature>
<reference evidence="7" key="1">
    <citation type="journal article" date="2020" name="Plant Biotechnol. J.">
        <title>The pomegranate (Punica granatum L.) draft genome dissects genetic divergence between soft- and hard-seeded cultivars.</title>
        <authorList>
            <person name="Luo X."/>
            <person name="Li H."/>
            <person name="Wu Z."/>
            <person name="Yao W."/>
            <person name="Zhao P."/>
            <person name="Cao D."/>
            <person name="Yu H."/>
            <person name="Li K."/>
            <person name="Poudel K."/>
            <person name="Zhao D."/>
            <person name="Zhang F."/>
            <person name="Xia X."/>
            <person name="Chen L."/>
            <person name="Wang Q."/>
            <person name="Jing D."/>
            <person name="Cao S."/>
        </authorList>
    </citation>
    <scope>NUCLEOTIDE SEQUENCE [LARGE SCALE GENOMIC DNA]</scope>
    <source>
        <strain evidence="7">cv. Tunisia</strain>
    </source>
</reference>
<dbReference type="SFLD" id="SFLDG01019">
    <property type="entry name" value="Terpene_Cyclase_Like_1_C_Termi"/>
    <property type="match status" value="1"/>
</dbReference>
<dbReference type="SUPFAM" id="SSF48239">
    <property type="entry name" value="Terpenoid cyclases/Protein prenyltransferases"/>
    <property type="match status" value="1"/>
</dbReference>
<dbReference type="SFLD" id="SFLDS00005">
    <property type="entry name" value="Isoprenoid_Synthase_Type_I"/>
    <property type="match status" value="1"/>
</dbReference>
<dbReference type="GeneID" id="116190430"/>
<name>A0A6P8C2I8_PUNGR</name>
<dbReference type="InterPro" id="IPR001906">
    <property type="entry name" value="Terpene_synth_N"/>
</dbReference>
<dbReference type="Proteomes" id="UP000515151">
    <property type="component" value="Unplaced"/>
</dbReference>
<keyword evidence="3" id="KW-0460">Magnesium</keyword>
<evidence type="ECO:0000259" key="6">
    <source>
        <dbReference type="Pfam" id="PF03936"/>
    </source>
</evidence>
<evidence type="ECO:0000256" key="3">
    <source>
        <dbReference type="ARBA" id="ARBA00022842"/>
    </source>
</evidence>
<dbReference type="CDD" id="cd00684">
    <property type="entry name" value="Terpene_cyclase_plant_C1"/>
    <property type="match status" value="1"/>
</dbReference>
<dbReference type="PANTHER" id="PTHR31225:SF241">
    <property type="entry name" value="TERPENE SYNTHASE FAMILY, METAL-BINDING DOMAIN PROTEIN"/>
    <property type="match status" value="1"/>
</dbReference>
<protein>
    <submittedName>
        <fullName evidence="8">(-)-germacrene D synthase-like</fullName>
    </submittedName>
</protein>
<dbReference type="PANTHER" id="PTHR31225">
    <property type="entry name" value="OS04G0344100 PROTEIN-RELATED"/>
    <property type="match status" value="1"/>
</dbReference>
<dbReference type="FunFam" id="1.10.600.10:FF:000007">
    <property type="entry name" value="Isoprene synthase, chloroplastic"/>
    <property type="match status" value="1"/>
</dbReference>
<dbReference type="Pfam" id="PF01397">
    <property type="entry name" value="Terpene_synth"/>
    <property type="match status" value="1"/>
</dbReference>
<accession>A0A6P8C2I8</accession>
<evidence type="ECO:0000256" key="2">
    <source>
        <dbReference type="ARBA" id="ARBA00022723"/>
    </source>
</evidence>
<sequence length="567" mass="66573">MSEMSADQISSSTSTIERRSAGYHPSVWGDYFLKCPSQSERTIDERAEQHIEKLKMEVKRMLTDADDDFHKPLNKLNLIDQIQCLGIGYLFDREIAEVLERIHGRYFVNCDHVDYARDLCTTALMFRLLRQQGYRISCDIFEKFKDNKGEFSESLVEDVRGLLNLYEASHFRVHGEDILEEALSFTVQHLKSAVEHDDPNLSPTLLAEVKRALEHCLRKGLVRLNAWHYIKLYEDDASHNEVLLELAKLDFNLLQKFHRKELCEITRWWKDRLDVERNFPFARDRITELYFWILGVYFQPEFSLARMMLTKVIALTSILDDIYDLYGTPEELQLLTNAIDRWDIGAVDELPQYMQIFYKTLLDTYCEFEKNLAEQNRAYRLSYAKEAMKYQARIYFEELNWFHQDYTPTLEEYMSIALETTAYMMLATTSFLGMGDVVSEDAFEWLLSNPMSLRGSKIMCRFMDDIVGHKFEQKRGHVASAVECYMKHHGATEQETERKLRKMMDDAWKDINDECLQPTPVPMPLLTRIVNLTCVIEVLYKGEDQYTNSQTDTKDYVTALLVHPIQL</sequence>
<dbReference type="Gene3D" id="1.50.10.130">
    <property type="entry name" value="Terpene synthase, N-terminal domain"/>
    <property type="match status" value="1"/>
</dbReference>
<evidence type="ECO:0000259" key="5">
    <source>
        <dbReference type="Pfam" id="PF01397"/>
    </source>
</evidence>
<dbReference type="GO" id="GO:0000287">
    <property type="term" value="F:magnesium ion binding"/>
    <property type="evidence" value="ECO:0007669"/>
    <property type="project" value="InterPro"/>
</dbReference>
<dbReference type="InterPro" id="IPR044814">
    <property type="entry name" value="Terpene_cyclase_plant_C1"/>
</dbReference>
<evidence type="ECO:0000256" key="4">
    <source>
        <dbReference type="ARBA" id="ARBA00023239"/>
    </source>
</evidence>
<reference evidence="8" key="2">
    <citation type="submission" date="2025-08" db="UniProtKB">
        <authorList>
            <consortium name="RefSeq"/>
        </authorList>
    </citation>
    <scope>IDENTIFICATION</scope>
    <source>
        <tissue evidence="8">Leaf</tissue>
    </source>
</reference>
<dbReference type="FunFam" id="1.50.10.130:FF:000001">
    <property type="entry name" value="Isoprene synthase, chloroplastic"/>
    <property type="match status" value="1"/>
</dbReference>
<dbReference type="SUPFAM" id="SSF48576">
    <property type="entry name" value="Terpenoid synthases"/>
    <property type="match status" value="1"/>
</dbReference>
<evidence type="ECO:0000313" key="8">
    <source>
        <dbReference type="RefSeq" id="XP_031375971.1"/>
    </source>
</evidence>
<evidence type="ECO:0000256" key="1">
    <source>
        <dbReference type="ARBA" id="ARBA00001946"/>
    </source>
</evidence>
<comment type="cofactor">
    <cofactor evidence="1">
        <name>Mg(2+)</name>
        <dbReference type="ChEBI" id="CHEBI:18420"/>
    </cofactor>
</comment>
<dbReference type="RefSeq" id="XP_031375971.1">
    <property type="nucleotide sequence ID" value="XM_031520111.1"/>
</dbReference>
<dbReference type="InterPro" id="IPR034741">
    <property type="entry name" value="Terpene_cyclase-like_1_C"/>
</dbReference>
<dbReference type="InterPro" id="IPR005630">
    <property type="entry name" value="Terpene_synthase_metal-bd"/>
</dbReference>
<dbReference type="InterPro" id="IPR050148">
    <property type="entry name" value="Terpene_synthase-like"/>
</dbReference>
<keyword evidence="4" id="KW-0456">Lyase</keyword>
<organism evidence="7 8">
    <name type="scientific">Punica granatum</name>
    <name type="common">Pomegranate</name>
    <dbReference type="NCBI Taxonomy" id="22663"/>
    <lineage>
        <taxon>Eukaryota</taxon>
        <taxon>Viridiplantae</taxon>
        <taxon>Streptophyta</taxon>
        <taxon>Embryophyta</taxon>
        <taxon>Tracheophyta</taxon>
        <taxon>Spermatophyta</taxon>
        <taxon>Magnoliopsida</taxon>
        <taxon>eudicotyledons</taxon>
        <taxon>Gunneridae</taxon>
        <taxon>Pentapetalae</taxon>
        <taxon>rosids</taxon>
        <taxon>malvids</taxon>
        <taxon>Myrtales</taxon>
        <taxon>Lythraceae</taxon>
        <taxon>Punica</taxon>
    </lineage>
</organism>
<feature type="domain" description="Terpene synthase metal-binding" evidence="6">
    <location>
        <begin position="273"/>
        <end position="510"/>
    </location>
</feature>
<gene>
    <name evidence="8" type="primary">LOC116190430</name>
</gene>
<dbReference type="InterPro" id="IPR036965">
    <property type="entry name" value="Terpene_synth_N_sf"/>
</dbReference>
<dbReference type="Gene3D" id="1.10.600.10">
    <property type="entry name" value="Farnesyl Diphosphate Synthase"/>
    <property type="match status" value="1"/>
</dbReference>
<proteinExistence type="predicted"/>
<dbReference type="InterPro" id="IPR008930">
    <property type="entry name" value="Terpenoid_cyclase/PrenylTrfase"/>
</dbReference>
<dbReference type="GO" id="GO:0010333">
    <property type="term" value="F:terpene synthase activity"/>
    <property type="evidence" value="ECO:0007669"/>
    <property type="project" value="InterPro"/>
</dbReference>
<dbReference type="InterPro" id="IPR008949">
    <property type="entry name" value="Isoprenoid_synthase_dom_sf"/>
</dbReference>
<dbReference type="OrthoDB" id="1877784at2759"/>
<keyword evidence="2" id="KW-0479">Metal-binding</keyword>
<dbReference type="GO" id="GO:0016102">
    <property type="term" value="P:diterpenoid biosynthetic process"/>
    <property type="evidence" value="ECO:0007669"/>
    <property type="project" value="InterPro"/>
</dbReference>
<keyword evidence="7" id="KW-1185">Reference proteome</keyword>
<dbReference type="AlphaFoldDB" id="A0A6P8C2I8"/>